<dbReference type="PIRSF" id="PIRSF028304">
    <property type="entry name" value="UCP028304"/>
    <property type="match status" value="1"/>
</dbReference>
<proteinExistence type="predicted"/>
<dbReference type="AlphaFoldDB" id="A0A2N7VW88"/>
<dbReference type="RefSeq" id="WP_102611287.1">
    <property type="nucleotide sequence ID" value="NZ_CADIKD010000012.1"/>
</dbReference>
<dbReference type="Pfam" id="PF05947">
    <property type="entry name" value="T6SS_TssF"/>
    <property type="match status" value="1"/>
</dbReference>
<dbReference type="PANTHER" id="PTHR35370:SF1">
    <property type="entry name" value="TYPE VI SECRETION SYSTEM COMPONENT TSSF1"/>
    <property type="match status" value="1"/>
</dbReference>
<dbReference type="NCBIfam" id="TIGR03359">
    <property type="entry name" value="VI_chp_6"/>
    <property type="match status" value="1"/>
</dbReference>
<evidence type="ECO:0000313" key="2">
    <source>
        <dbReference type="Proteomes" id="UP000235347"/>
    </source>
</evidence>
<dbReference type="Proteomes" id="UP000235347">
    <property type="component" value="Unassembled WGS sequence"/>
</dbReference>
<dbReference type="InterPro" id="IPR010272">
    <property type="entry name" value="T6SS_TssF"/>
</dbReference>
<gene>
    <name evidence="1" type="primary">vasA</name>
    <name evidence="1" type="ORF">C0Z19_18500</name>
</gene>
<reference evidence="1 2" key="1">
    <citation type="submission" date="2018-01" db="EMBL/GenBank/DDBJ databases">
        <title>Whole genome analyses suggest that Burkholderia sensu lato contains two further novel genera in the rhizoxinica-symbiotica group Mycetohabitans gen. nov., and Trinickia gen. nov.: implications for the evolution of diazotrophy and nodulation in the Burkholderiaceae.</title>
        <authorList>
            <person name="Estrada-de los Santos P."/>
            <person name="Palmer M."/>
            <person name="Chavez-Ramirez B."/>
            <person name="Beukes C."/>
            <person name="Steenkamp E.T."/>
            <person name="Hirsch A.M."/>
            <person name="Manyaka P."/>
            <person name="Maluk M."/>
            <person name="Lafos M."/>
            <person name="Crook M."/>
            <person name="Gross E."/>
            <person name="Simon M.F."/>
            <person name="Bueno dos Reis Junior F."/>
            <person name="Poole P.S."/>
            <person name="Venter S.N."/>
            <person name="James E.K."/>
        </authorList>
    </citation>
    <scope>NUCLEOTIDE SEQUENCE [LARGE SCALE GENOMIC DNA]</scope>
    <source>
        <strain evidence="1 2">GP25-8</strain>
    </source>
</reference>
<evidence type="ECO:0000313" key="1">
    <source>
        <dbReference type="EMBL" id="PMS21420.1"/>
    </source>
</evidence>
<dbReference type="PANTHER" id="PTHR35370">
    <property type="entry name" value="CYTOPLASMIC PROTEIN-RELATED-RELATED"/>
    <property type="match status" value="1"/>
</dbReference>
<accession>A0A2N7VW88</accession>
<sequence length="612" mass="67257">MEELLSHYERELLHLRRHAGEFAQRYPKIGGQLSPPGEHGDDPAIAQLIDAMALLNARIGRKLEDDYPQLIEALADVLYPHYLRPFPACSIAQVTVAPAESNARPHTLARGTELVSRAIDGVECRFKTAYDVTLAPLAISEARFLAAASAPIVLPVSAAGVVSITFESTAPDIDLRALDIRTVRVHPNGERSFIAALADGIFLHALAAYAQVGGTRCWQPLRAVPIAQVGFLADDALLEFPGTSHPAHRLLFEYFGFPEKFDFVDVDLGAMLDTTGPCQRVTLHIVLKDGYGNPQAARLLESLSPAHLRLFSTPVVNLFRQHAEPVRVTHAALAYPVVPVARHASAYDIFSIDDVRLVRQTIECDKVTELRPFYSLRYGDEQQSGHYWFARRDEAVALKSPGYETEISMIDVDLDPMAAQTDTLSLQLTCTNRDLPSRLAVGLEGGDLFLRERTEAGPALSVAMLRRPTQSLRFERGQELHWRLSSHLGLDYVSVADMEVGSLKAVLVLYDLMRSSVSSRQIEGIAGIESQDAVVQLPGNPFVTPVQGVGVRLILDEGHFVGTSIAAFVGLIDAFLGNYVHLNSFVQLTAISKDTGEEILRCRPRSSEEFLT</sequence>
<keyword evidence="2" id="KW-1185">Reference proteome</keyword>
<name>A0A2N7VW88_9BURK</name>
<organism evidence="1 2">
    <name type="scientific">Trinickia soli</name>
    <dbReference type="NCBI Taxonomy" id="380675"/>
    <lineage>
        <taxon>Bacteria</taxon>
        <taxon>Pseudomonadati</taxon>
        <taxon>Pseudomonadota</taxon>
        <taxon>Betaproteobacteria</taxon>
        <taxon>Burkholderiales</taxon>
        <taxon>Burkholderiaceae</taxon>
        <taxon>Trinickia</taxon>
    </lineage>
</organism>
<protein>
    <submittedName>
        <fullName evidence="1">Type VI secretion system baseplate subunit TssF</fullName>
    </submittedName>
</protein>
<comment type="caution">
    <text evidence="1">The sequence shown here is derived from an EMBL/GenBank/DDBJ whole genome shotgun (WGS) entry which is preliminary data.</text>
</comment>
<dbReference type="EMBL" id="PNYB01000016">
    <property type="protein sequence ID" value="PMS21420.1"/>
    <property type="molecule type" value="Genomic_DNA"/>
</dbReference>